<feature type="compositionally biased region" description="Low complexity" evidence="1">
    <location>
        <begin position="61"/>
        <end position="80"/>
    </location>
</feature>
<dbReference type="EMBL" id="BMTL01000008">
    <property type="protein sequence ID" value="GGR84766.1"/>
    <property type="molecule type" value="Genomic_DNA"/>
</dbReference>
<proteinExistence type="predicted"/>
<protein>
    <submittedName>
        <fullName evidence="2">Uncharacterized protein</fullName>
    </submittedName>
</protein>
<dbReference type="AlphaFoldDB" id="A0A918FU97"/>
<dbReference type="Proteomes" id="UP000606194">
    <property type="component" value="Unassembled WGS sequence"/>
</dbReference>
<gene>
    <name evidence="2" type="ORF">GCM10010269_24940</name>
</gene>
<organism evidence="2 3">
    <name type="scientific">Streptomyces humidus</name>
    <dbReference type="NCBI Taxonomy" id="52259"/>
    <lineage>
        <taxon>Bacteria</taxon>
        <taxon>Bacillati</taxon>
        <taxon>Actinomycetota</taxon>
        <taxon>Actinomycetes</taxon>
        <taxon>Kitasatosporales</taxon>
        <taxon>Streptomycetaceae</taxon>
        <taxon>Streptomyces</taxon>
    </lineage>
</organism>
<evidence type="ECO:0000256" key="1">
    <source>
        <dbReference type="SAM" id="MobiDB-lite"/>
    </source>
</evidence>
<reference evidence="2" key="1">
    <citation type="journal article" date="2014" name="Int. J. Syst. Evol. Microbiol.">
        <title>Complete genome sequence of Corynebacterium casei LMG S-19264T (=DSM 44701T), isolated from a smear-ripened cheese.</title>
        <authorList>
            <consortium name="US DOE Joint Genome Institute (JGI-PGF)"/>
            <person name="Walter F."/>
            <person name="Albersmeier A."/>
            <person name="Kalinowski J."/>
            <person name="Ruckert C."/>
        </authorList>
    </citation>
    <scope>NUCLEOTIDE SEQUENCE</scope>
    <source>
        <strain evidence="2">JCM 4386</strain>
    </source>
</reference>
<sequence>MRENVVRPPTATLLTACALSAALLVAGRGGVGAKYTMPGPEAVLPAAQGRVLFADPRTDLSDTGSDPSDTGSDPSDAGSGLSDTGSDRDPGAGLDRAAAPDAVGPRTVPEVPDLPDGGGLIPDGPDESGGLDPSDPIFGSPAGSVLG</sequence>
<accession>A0A918FU97</accession>
<evidence type="ECO:0000313" key="3">
    <source>
        <dbReference type="Proteomes" id="UP000606194"/>
    </source>
</evidence>
<evidence type="ECO:0000313" key="2">
    <source>
        <dbReference type="EMBL" id="GGR84766.1"/>
    </source>
</evidence>
<name>A0A918FU97_9ACTN</name>
<reference evidence="2" key="2">
    <citation type="submission" date="2020-09" db="EMBL/GenBank/DDBJ databases">
        <authorList>
            <person name="Sun Q."/>
            <person name="Ohkuma M."/>
        </authorList>
    </citation>
    <scope>NUCLEOTIDE SEQUENCE</scope>
    <source>
        <strain evidence="2">JCM 4386</strain>
    </source>
</reference>
<comment type="caution">
    <text evidence="2">The sequence shown here is derived from an EMBL/GenBank/DDBJ whole genome shotgun (WGS) entry which is preliminary data.</text>
</comment>
<feature type="region of interest" description="Disordered" evidence="1">
    <location>
        <begin position="53"/>
        <end position="147"/>
    </location>
</feature>
<keyword evidence="3" id="KW-1185">Reference proteome</keyword>